<keyword evidence="2" id="KW-1185">Reference proteome</keyword>
<evidence type="ECO:0000313" key="1">
    <source>
        <dbReference type="EMBL" id="OEF99061.1"/>
    </source>
</evidence>
<dbReference type="RefSeq" id="WP_069657038.1">
    <property type="nucleotide sequence ID" value="NZ_MIJF01000035.1"/>
</dbReference>
<dbReference type="InterPro" id="IPR012190">
    <property type="entry name" value="UCP036698"/>
</dbReference>
<name>A0A1D2YTT1_9BACI</name>
<gene>
    <name evidence="1" type="ORF">BHF71_02440</name>
</gene>
<proteinExistence type="predicted"/>
<dbReference type="Proteomes" id="UP000243739">
    <property type="component" value="Unassembled WGS sequence"/>
</dbReference>
<evidence type="ECO:0000313" key="2">
    <source>
        <dbReference type="Proteomes" id="UP000243739"/>
    </source>
</evidence>
<dbReference type="EMBL" id="MIJF01000035">
    <property type="protein sequence ID" value="OEF99061.1"/>
    <property type="molecule type" value="Genomic_DNA"/>
</dbReference>
<sequence length="54" mass="6158">MGIELIASVKITASSDLYKIVDILNKTLKYDDLMFGLAKDDKDPEKMVFSIYRT</sequence>
<organism evidence="1 2">
    <name type="scientific">Vulcanibacillus modesticaldus</name>
    <dbReference type="NCBI Taxonomy" id="337097"/>
    <lineage>
        <taxon>Bacteria</taxon>
        <taxon>Bacillati</taxon>
        <taxon>Bacillota</taxon>
        <taxon>Bacilli</taxon>
        <taxon>Bacillales</taxon>
        <taxon>Bacillaceae</taxon>
        <taxon>Vulcanibacillus</taxon>
    </lineage>
</organism>
<dbReference type="Pfam" id="PF14084">
    <property type="entry name" value="DUF4264"/>
    <property type="match status" value="1"/>
</dbReference>
<dbReference type="PIRSF" id="PIRSF036698">
    <property type="entry name" value="UCP036698"/>
    <property type="match status" value="1"/>
</dbReference>
<reference evidence="1 2" key="1">
    <citation type="submission" date="2016-09" db="EMBL/GenBank/DDBJ databases">
        <title>Draft genome sequence for the type strain of Vulcanibacillus modesticaldus BR, a strictly anaerobic, moderately thermophilic, and nitrate-reducing bacterium from deep sea-hydrothermal vents of the Mid-Atlantic Ridge.</title>
        <authorList>
            <person name="Abin C.A."/>
            <person name="Hollibaugh J.T."/>
        </authorList>
    </citation>
    <scope>NUCLEOTIDE SEQUENCE [LARGE SCALE GENOMIC DNA]</scope>
    <source>
        <strain evidence="1 2">BR</strain>
    </source>
</reference>
<dbReference type="AlphaFoldDB" id="A0A1D2YTT1"/>
<protein>
    <submittedName>
        <fullName evidence="1">DUF4264 domain-containing protein</fullName>
    </submittedName>
</protein>
<comment type="caution">
    <text evidence="1">The sequence shown here is derived from an EMBL/GenBank/DDBJ whole genome shotgun (WGS) entry which is preliminary data.</text>
</comment>
<accession>A0A1D2YTT1</accession>
<dbReference type="STRING" id="337097.BHF71_02440"/>
<dbReference type="OrthoDB" id="2382360at2"/>